<name>A0A840B384_9SPHN</name>
<proteinExistence type="predicted"/>
<sequence>MSAMDSRILDALLRRSLHSFVRKAFTTVSPGEQFLPNWHLESLCHHLELVRAGKIRRLKIEVPPRSLKSVCASVAFPAFVLGHDPTAKIITVSYSNDLAAKHAADCRAVMPAPWYKALFPETRLSADKNQESNYETTKRGYRYATSVGGTLTGRGGNLIIIDDPLKPEDAMSQTKREAVNAWYSRTLLSRLNNKANDAIILVQQRLHMDDLAGHVDALDDWVTLRLPAIAEEDTQVPIGPGKVYDRKAGDILHPARETLAILEGLKLALGSTIFSAQYQQCPVPPDGEVVKWAWFKRYAAAPPQHAMTICQSWDTASKADEQHDFSVCTTWGVAGGTFIFSMSSGRGEIFHR</sequence>
<reference evidence="1 2" key="1">
    <citation type="submission" date="2020-08" db="EMBL/GenBank/DDBJ databases">
        <title>Genomic Encyclopedia of Type Strains, Phase IV (KMG-IV): sequencing the most valuable type-strain genomes for metagenomic binning, comparative biology and taxonomic classification.</title>
        <authorList>
            <person name="Goeker M."/>
        </authorList>
    </citation>
    <scope>NUCLEOTIDE SEQUENCE [LARGE SCALE GENOMIC DNA]</scope>
    <source>
        <strain evidence="1 2">DSM 29050</strain>
    </source>
</reference>
<evidence type="ECO:0000313" key="1">
    <source>
        <dbReference type="EMBL" id="MBB3943732.1"/>
    </source>
</evidence>
<dbReference type="AlphaFoldDB" id="A0A840B384"/>
<keyword evidence="2" id="KW-1185">Reference proteome</keyword>
<organism evidence="1 2">
    <name type="scientific">Sphingorhabdus rigui</name>
    <dbReference type="NCBI Taxonomy" id="1282858"/>
    <lineage>
        <taxon>Bacteria</taxon>
        <taxon>Pseudomonadati</taxon>
        <taxon>Pseudomonadota</taxon>
        <taxon>Alphaproteobacteria</taxon>
        <taxon>Sphingomonadales</taxon>
        <taxon>Sphingomonadaceae</taxon>
        <taxon>Sphingorhabdus</taxon>
    </lineage>
</organism>
<dbReference type="EMBL" id="JACIEA010000002">
    <property type="protein sequence ID" value="MBB3943732.1"/>
    <property type="molecule type" value="Genomic_DNA"/>
</dbReference>
<evidence type="ECO:0008006" key="3">
    <source>
        <dbReference type="Google" id="ProtNLM"/>
    </source>
</evidence>
<comment type="caution">
    <text evidence="1">The sequence shown here is derived from an EMBL/GenBank/DDBJ whole genome shotgun (WGS) entry which is preliminary data.</text>
</comment>
<gene>
    <name evidence="1" type="ORF">GGR91_001990</name>
</gene>
<dbReference type="RefSeq" id="WP_183942006.1">
    <property type="nucleotide sequence ID" value="NZ_BAABBG010000005.1"/>
</dbReference>
<evidence type="ECO:0000313" key="2">
    <source>
        <dbReference type="Proteomes" id="UP000581447"/>
    </source>
</evidence>
<protein>
    <recommendedName>
        <fullName evidence="3">Terminase</fullName>
    </recommendedName>
</protein>
<dbReference type="Proteomes" id="UP000581447">
    <property type="component" value="Unassembled WGS sequence"/>
</dbReference>
<accession>A0A840B384</accession>